<name>A0A3M6QYB8_9BURK</name>
<dbReference type="InterPro" id="IPR050356">
    <property type="entry name" value="SulA_CellDiv_inhibitor"/>
</dbReference>
<dbReference type="AlphaFoldDB" id="A0A3M6QYB8"/>
<dbReference type="RefSeq" id="WP_122226044.1">
    <property type="nucleotide sequence ID" value="NZ_RDQO01000001.1"/>
</dbReference>
<accession>A0A3M6QYB8</accession>
<sequence length="476" mass="53584">MLWACIALPQLALDGVLRRHEAPEQPLALVGGHPQRRELLAVNAAAQRLGLRAGQRLTLAQAITPAFGTIAHDPSESLRWQQLLATWACRYSGQVHAGWADALVLEAGSSLKLMGGWESFEQRLRQDLRALQFQHRIALAPTPRAAHVLARLRDGIRLFDSQAMRQVLEQVPVRRAALPGDAGERLHRLGVRHLQQLFAMPRDGLRRRFGLELLEHLDRLLGLAPEPLEHFEPPARFDLRIELAFHVENHMPLLFPVRRLIADLATFAASRGAGVQRFALLLEHDDEHPATRVEIGMLTAERDAALLFELARTRLEQVELPMPVVALRLLATQLPPFVPAGRDLFDERPAGTMPWEQLRERLRARLGEEALYQIEPVADPRPEHAWHRCMAATGAGSGASAIDWPLRPNWLLPEPQPLHDPALRILAGPERLESGWWDGDDARRDYYVLETSGGQRAWAFTPVGRRGPWMLHGWFA</sequence>
<feature type="domain" description="UmuC" evidence="3">
    <location>
        <begin position="22"/>
        <end position="150"/>
    </location>
</feature>
<evidence type="ECO:0000313" key="5">
    <source>
        <dbReference type="Proteomes" id="UP000278006"/>
    </source>
</evidence>
<organism evidence="4 5">
    <name type="scientific">Corticibacter populi</name>
    <dbReference type="NCBI Taxonomy" id="1550736"/>
    <lineage>
        <taxon>Bacteria</taxon>
        <taxon>Pseudomonadati</taxon>
        <taxon>Pseudomonadota</taxon>
        <taxon>Betaproteobacteria</taxon>
        <taxon>Burkholderiales</taxon>
        <taxon>Comamonadaceae</taxon>
        <taxon>Corticibacter</taxon>
    </lineage>
</organism>
<dbReference type="InterPro" id="IPR043128">
    <property type="entry name" value="Rev_trsase/Diguanyl_cyclase"/>
</dbReference>
<dbReference type="InterPro" id="IPR001126">
    <property type="entry name" value="UmuC"/>
</dbReference>
<dbReference type="CDD" id="cd03468">
    <property type="entry name" value="PolY_like"/>
    <property type="match status" value="1"/>
</dbReference>
<keyword evidence="5" id="KW-1185">Reference proteome</keyword>
<evidence type="ECO:0000256" key="1">
    <source>
        <dbReference type="ARBA" id="ARBA00010945"/>
    </source>
</evidence>
<dbReference type="Gene3D" id="3.30.70.270">
    <property type="match status" value="1"/>
</dbReference>
<comment type="caution">
    <text evidence="4">The sequence shown here is derived from an EMBL/GenBank/DDBJ whole genome shotgun (WGS) entry which is preliminary data.</text>
</comment>
<evidence type="ECO:0000256" key="2">
    <source>
        <dbReference type="ARBA" id="ARBA00022763"/>
    </source>
</evidence>
<reference evidence="4 5" key="1">
    <citation type="submission" date="2018-10" db="EMBL/GenBank/DDBJ databases">
        <title>Draft genome of Cortibacter populi DSM10536.</title>
        <authorList>
            <person name="Bernier A.-M."/>
            <person name="Bernard K."/>
        </authorList>
    </citation>
    <scope>NUCLEOTIDE SEQUENCE [LARGE SCALE GENOMIC DNA]</scope>
    <source>
        <strain evidence="4 5">DSM 105136</strain>
    </source>
</reference>
<proteinExistence type="inferred from homology"/>
<dbReference type="InterPro" id="IPR043502">
    <property type="entry name" value="DNA/RNA_pol_sf"/>
</dbReference>
<dbReference type="EMBL" id="RDQO01000001">
    <property type="protein sequence ID" value="RMX07921.1"/>
    <property type="molecule type" value="Genomic_DNA"/>
</dbReference>
<evidence type="ECO:0000259" key="3">
    <source>
        <dbReference type="Pfam" id="PF00817"/>
    </source>
</evidence>
<dbReference type="OrthoDB" id="625722at2"/>
<dbReference type="PANTHER" id="PTHR35369:SF2">
    <property type="entry name" value="BLR3025 PROTEIN"/>
    <property type="match status" value="1"/>
</dbReference>
<evidence type="ECO:0000313" key="4">
    <source>
        <dbReference type="EMBL" id="RMX07921.1"/>
    </source>
</evidence>
<comment type="similarity">
    <text evidence="1">Belongs to the DNA polymerase type-Y family.</text>
</comment>
<dbReference type="GO" id="GO:0006281">
    <property type="term" value="P:DNA repair"/>
    <property type="evidence" value="ECO:0007669"/>
    <property type="project" value="InterPro"/>
</dbReference>
<dbReference type="PANTHER" id="PTHR35369">
    <property type="entry name" value="BLR3025 PROTEIN-RELATED"/>
    <property type="match status" value="1"/>
</dbReference>
<gene>
    <name evidence="4" type="ORF">D8I35_02000</name>
</gene>
<dbReference type="Gene3D" id="3.40.1170.60">
    <property type="match status" value="1"/>
</dbReference>
<dbReference type="Proteomes" id="UP000278006">
    <property type="component" value="Unassembled WGS sequence"/>
</dbReference>
<dbReference type="Pfam" id="PF00817">
    <property type="entry name" value="IMS"/>
    <property type="match status" value="1"/>
</dbReference>
<keyword evidence="2" id="KW-0227">DNA damage</keyword>
<protein>
    <submittedName>
        <fullName evidence="4">DNA polymerase Y family protein</fullName>
    </submittedName>
</protein>
<dbReference type="SUPFAM" id="SSF56672">
    <property type="entry name" value="DNA/RNA polymerases"/>
    <property type="match status" value="1"/>
</dbReference>